<feature type="domain" description="Helicase C-terminal" evidence="8">
    <location>
        <begin position="132"/>
        <end position="263"/>
    </location>
</feature>
<dbReference type="GO" id="GO:0043138">
    <property type="term" value="F:3'-5' DNA helicase activity"/>
    <property type="evidence" value="ECO:0007669"/>
    <property type="project" value="UniProtKB-EC"/>
</dbReference>
<dbReference type="GO" id="GO:0003677">
    <property type="term" value="F:DNA binding"/>
    <property type="evidence" value="ECO:0007669"/>
    <property type="project" value="UniProtKB-KW"/>
</dbReference>
<evidence type="ECO:0000256" key="1">
    <source>
        <dbReference type="ARBA" id="ARBA00005446"/>
    </source>
</evidence>
<evidence type="ECO:0000313" key="10">
    <source>
        <dbReference type="WBParaSite" id="scaffold775_cov199.g1767"/>
    </source>
</evidence>
<comment type="catalytic activity">
    <reaction evidence="5">
        <text>Couples ATP hydrolysis with the unwinding of duplex DNA by translocating in the 3'-5' direction.</text>
        <dbReference type="EC" id="5.6.2.4"/>
    </reaction>
</comment>
<dbReference type="Pfam" id="PF00271">
    <property type="entry name" value="Helicase_C"/>
    <property type="match status" value="1"/>
</dbReference>
<accession>A0A915N753</accession>
<dbReference type="PANTHER" id="PTHR13710:SF153">
    <property type="entry name" value="RECQ-LIKE DNA HELICASE BLM"/>
    <property type="match status" value="1"/>
</dbReference>
<keyword evidence="2" id="KW-0238">DNA-binding</keyword>
<keyword evidence="9" id="KW-1185">Reference proteome</keyword>
<evidence type="ECO:0000256" key="6">
    <source>
        <dbReference type="ARBA" id="ARBA00034808"/>
    </source>
</evidence>
<organism evidence="9 10">
    <name type="scientific">Meloidogyne javanica</name>
    <name type="common">Root-knot nematode worm</name>
    <dbReference type="NCBI Taxonomy" id="6303"/>
    <lineage>
        <taxon>Eukaryota</taxon>
        <taxon>Metazoa</taxon>
        <taxon>Ecdysozoa</taxon>
        <taxon>Nematoda</taxon>
        <taxon>Chromadorea</taxon>
        <taxon>Rhabditida</taxon>
        <taxon>Tylenchina</taxon>
        <taxon>Tylenchomorpha</taxon>
        <taxon>Tylenchoidea</taxon>
        <taxon>Meloidogynidae</taxon>
        <taxon>Meloidogyninae</taxon>
        <taxon>Meloidogyne</taxon>
        <taxon>Meloidogyne incognita group</taxon>
    </lineage>
</organism>
<evidence type="ECO:0000256" key="4">
    <source>
        <dbReference type="ARBA" id="ARBA00023242"/>
    </source>
</evidence>
<dbReference type="GO" id="GO:0000724">
    <property type="term" value="P:double-strand break repair via homologous recombination"/>
    <property type="evidence" value="ECO:0007669"/>
    <property type="project" value="TreeGrafter"/>
</dbReference>
<evidence type="ECO:0000256" key="3">
    <source>
        <dbReference type="ARBA" id="ARBA00023235"/>
    </source>
</evidence>
<dbReference type="SUPFAM" id="SSF52540">
    <property type="entry name" value="P-loop containing nucleoside triphosphate hydrolases"/>
    <property type="match status" value="1"/>
</dbReference>
<evidence type="ECO:0000256" key="7">
    <source>
        <dbReference type="ARBA" id="ARBA00044542"/>
    </source>
</evidence>
<dbReference type="GO" id="GO:0005634">
    <property type="term" value="C:nucleus"/>
    <property type="evidence" value="ECO:0007669"/>
    <property type="project" value="TreeGrafter"/>
</dbReference>
<dbReference type="AlphaFoldDB" id="A0A915N753"/>
<dbReference type="GO" id="GO:0005737">
    <property type="term" value="C:cytoplasm"/>
    <property type="evidence" value="ECO:0007669"/>
    <property type="project" value="TreeGrafter"/>
</dbReference>
<dbReference type="SMART" id="SM00490">
    <property type="entry name" value="HELICc"/>
    <property type="match status" value="1"/>
</dbReference>
<name>A0A915N753_MELJA</name>
<dbReference type="PROSITE" id="PS51194">
    <property type="entry name" value="HELICASE_CTER"/>
    <property type="match status" value="1"/>
</dbReference>
<dbReference type="EC" id="5.6.2.4" evidence="6"/>
<proteinExistence type="inferred from homology"/>
<dbReference type="PANTHER" id="PTHR13710">
    <property type="entry name" value="DNA HELICASE RECQ FAMILY MEMBER"/>
    <property type="match status" value="1"/>
</dbReference>
<sequence length="263" mass="30996">MVKLQGVDYKIRCIGFDLDEINKILRTNSQPDFNLLFVTPEKAHCVHTWGNSFRPDYLKLAELIKKFRQTQERSNTTKIPIMALTACDSRDEREKINKILGMDKDCTRRLLFKSIKQRKNLQYQVLDKRKVNVEELINYFFEKYPSGVGIIYCLTRLECVKLAKLFGDLARPYYAKMSEKRRQINQDKWMDGKIRLLCATTAFGMGIDKENVRFVVHYSIPRSLMDFTQESGRAGRDGEFSECILLYDFNDQFRILREIKDKL</sequence>
<dbReference type="InterPro" id="IPR027417">
    <property type="entry name" value="P-loop_NTPase"/>
</dbReference>
<dbReference type="GO" id="GO:0009378">
    <property type="term" value="F:four-way junction helicase activity"/>
    <property type="evidence" value="ECO:0007669"/>
    <property type="project" value="TreeGrafter"/>
</dbReference>
<comment type="similarity">
    <text evidence="1">Belongs to the helicase family. RecQ subfamily.</text>
</comment>
<dbReference type="Gene3D" id="3.40.50.300">
    <property type="entry name" value="P-loop containing nucleotide triphosphate hydrolases"/>
    <property type="match status" value="2"/>
</dbReference>
<keyword evidence="4" id="KW-0539">Nucleus</keyword>
<dbReference type="GO" id="GO:0005694">
    <property type="term" value="C:chromosome"/>
    <property type="evidence" value="ECO:0007669"/>
    <property type="project" value="TreeGrafter"/>
</dbReference>
<dbReference type="Proteomes" id="UP000887561">
    <property type="component" value="Unplaced"/>
</dbReference>
<dbReference type="InterPro" id="IPR001650">
    <property type="entry name" value="Helicase_C-like"/>
</dbReference>
<evidence type="ECO:0000256" key="5">
    <source>
        <dbReference type="ARBA" id="ARBA00034617"/>
    </source>
</evidence>
<evidence type="ECO:0000259" key="8">
    <source>
        <dbReference type="PROSITE" id="PS51194"/>
    </source>
</evidence>
<evidence type="ECO:0000313" key="9">
    <source>
        <dbReference type="Proteomes" id="UP000887561"/>
    </source>
</evidence>
<dbReference type="WBParaSite" id="scaffold775_cov199.g1767">
    <property type="protein sequence ID" value="scaffold775_cov199.g1767"/>
    <property type="gene ID" value="scaffold775_cov199.g1767"/>
</dbReference>
<protein>
    <recommendedName>
        <fullName evidence="6">DNA 3'-5' helicase</fullName>
        <ecNumber evidence="6">5.6.2.4</ecNumber>
    </recommendedName>
    <alternativeName>
        <fullName evidence="7">DNA 3'-5' helicase BLM</fullName>
    </alternativeName>
</protein>
<evidence type="ECO:0000256" key="2">
    <source>
        <dbReference type="ARBA" id="ARBA00023125"/>
    </source>
</evidence>
<reference evidence="10" key="1">
    <citation type="submission" date="2022-11" db="UniProtKB">
        <authorList>
            <consortium name="WormBaseParasite"/>
        </authorList>
    </citation>
    <scope>IDENTIFICATION</scope>
</reference>
<keyword evidence="3" id="KW-0413">Isomerase</keyword>